<evidence type="ECO:0000313" key="2">
    <source>
        <dbReference type="EMBL" id="MYV16463.1"/>
    </source>
</evidence>
<reference evidence="2 3" key="1">
    <citation type="journal article" date="2019" name="Appl. Environ. Microbiol.">
        <title>Genetic determinants of hydroxycinnamic acid metabolism in heterofermentative lactobacilli.</title>
        <authorList>
            <person name="Gaur G."/>
            <person name="Oh J.H."/>
            <person name="Filannino P."/>
            <person name="Gobbetti M."/>
            <person name="van Pijkeren J.P."/>
            <person name="Ganzle M.G."/>
        </authorList>
    </citation>
    <scope>NUCLEOTIDE SEQUENCE [LARGE SCALE GENOMIC DNA]</scope>
    <source>
        <strain evidence="2 3">C5</strain>
    </source>
</reference>
<name>A0A6N9I230_9LACO</name>
<evidence type="ECO:0000259" key="1">
    <source>
        <dbReference type="Pfam" id="PF01243"/>
    </source>
</evidence>
<comment type="caution">
    <text evidence="2">The sequence shown here is derived from an EMBL/GenBank/DDBJ whole genome shotgun (WGS) entry which is preliminary data.</text>
</comment>
<dbReference type="Proteomes" id="UP000449209">
    <property type="component" value="Unassembled WGS sequence"/>
</dbReference>
<evidence type="ECO:0000313" key="3">
    <source>
        <dbReference type="Proteomes" id="UP000449209"/>
    </source>
</evidence>
<gene>
    <name evidence="2" type="ORF">GB993_02925</name>
</gene>
<dbReference type="Gene3D" id="2.30.110.10">
    <property type="entry name" value="Electron Transport, Fmn-binding Protein, Chain A"/>
    <property type="match status" value="1"/>
</dbReference>
<protein>
    <submittedName>
        <fullName evidence="2">Pyridoxamine 5'-phosphate oxidase family protein</fullName>
    </submittedName>
</protein>
<feature type="domain" description="Pyridoxamine 5'-phosphate oxidase N-terminal" evidence="1">
    <location>
        <begin position="8"/>
        <end position="127"/>
    </location>
</feature>
<dbReference type="InterPro" id="IPR011576">
    <property type="entry name" value="Pyridox_Oxase_N"/>
</dbReference>
<dbReference type="OrthoDB" id="2308065at2"/>
<proteinExistence type="predicted"/>
<dbReference type="InterPro" id="IPR012349">
    <property type="entry name" value="Split_barrel_FMN-bd"/>
</dbReference>
<dbReference type="RefSeq" id="WP_161003023.1">
    <property type="nucleotide sequence ID" value="NZ_WEZQ01000005.1"/>
</dbReference>
<dbReference type="Pfam" id="PF01243">
    <property type="entry name" value="PNPOx_N"/>
    <property type="match status" value="1"/>
</dbReference>
<accession>A0A6N9I230</accession>
<dbReference type="SUPFAM" id="SSF50475">
    <property type="entry name" value="FMN-binding split barrel"/>
    <property type="match status" value="1"/>
</dbReference>
<sequence length="138" mass="15521">MLKTIKVAEKMLESATVFQVSTIDSLGFPNITALTPLKMDRSLDTIFFYTKHNSATVKNLSNTTNAAIYCFNEDAHTSLMLKGHFLIINPQELDSSWTDYLNGFQKSLNYIDPAILRFTSLAVKVRESGKVSYSDLQD</sequence>
<dbReference type="EMBL" id="WEZQ01000005">
    <property type="protein sequence ID" value="MYV16463.1"/>
    <property type="molecule type" value="Genomic_DNA"/>
</dbReference>
<dbReference type="AlphaFoldDB" id="A0A6N9I230"/>
<organism evidence="2 3">
    <name type="scientific">Furfurilactobacillus milii</name>
    <dbReference type="NCBI Taxonomy" id="2888272"/>
    <lineage>
        <taxon>Bacteria</taxon>
        <taxon>Bacillati</taxon>
        <taxon>Bacillota</taxon>
        <taxon>Bacilli</taxon>
        <taxon>Lactobacillales</taxon>
        <taxon>Lactobacillaceae</taxon>
        <taxon>Furfurilactobacillus</taxon>
    </lineage>
</organism>